<dbReference type="SMART" id="SM00228">
    <property type="entry name" value="PDZ"/>
    <property type="match status" value="1"/>
</dbReference>
<dbReference type="InterPro" id="IPR002710">
    <property type="entry name" value="Dilute_dom"/>
</dbReference>
<dbReference type="Proteomes" id="UP001652741">
    <property type="component" value="Chromosome ssa01"/>
</dbReference>
<dbReference type="CDD" id="cd06789">
    <property type="entry name" value="PDZ_AFDN-like"/>
    <property type="match status" value="1"/>
</dbReference>
<dbReference type="GO" id="GO:0050839">
    <property type="term" value="F:cell adhesion molecule binding"/>
    <property type="evidence" value="ECO:0007669"/>
    <property type="project" value="TreeGrafter"/>
</dbReference>
<feature type="domain" description="PDZ" evidence="2">
    <location>
        <begin position="663"/>
        <end position="749"/>
    </location>
</feature>
<dbReference type="GeneID" id="106603236"/>
<feature type="domain" description="Dilute" evidence="4">
    <location>
        <begin position="315"/>
        <end position="567"/>
    </location>
</feature>
<gene>
    <name evidence="6" type="primary">LOC106603236</name>
</gene>
<dbReference type="Pfam" id="PF00788">
    <property type="entry name" value="RA"/>
    <property type="match status" value="1"/>
</dbReference>
<evidence type="ECO:0000259" key="4">
    <source>
        <dbReference type="PROSITE" id="PS51126"/>
    </source>
</evidence>
<dbReference type="Gene3D" id="3.10.20.90">
    <property type="entry name" value="Phosphatidylinositol 3-kinase Catalytic Subunit, Chain A, domain 1"/>
    <property type="match status" value="1"/>
</dbReference>
<dbReference type="SMART" id="SM00314">
    <property type="entry name" value="RA"/>
    <property type="match status" value="1"/>
</dbReference>
<reference evidence="6" key="1">
    <citation type="submission" date="2025-08" db="UniProtKB">
        <authorList>
            <consortium name="RefSeq"/>
        </authorList>
    </citation>
    <scope>IDENTIFICATION</scope>
</reference>
<name>A0A1S3RIQ2_SALSA</name>
<sequence length="1285" mass="143982">MAGKEEWQRLADIIQHWNNTRLDLFEISLPCKNLEFHGVMRFLFEDHVAGNVATKCLRINSTTTTGEVIETLSEKFRPDMKMLNTPYFLFEVHANKEERQLDLSEKPLVVQLNWNTDNREGRFVLKKDKDIIDNSPEKKKGGMIQNFKRTLSRKEKKKEKKKTGEDAVNHSAKPNGSTMRKENGQISASVPVEKSSTNKDIVSNADTMECKRSSTWGGVIKPMVRKHNQQQDYGTRNERDQDNMDQLALPVGIQFRENSEDPFLSAVINYTNSSTVHFKLSPAYVLYMAGRFALHRRSSHSQETPQSHRPSEHAHRVTTTVNKMVAMTEVVIQKQKSIAGAVAFWMANASELLNFLKQDRDLSPITLQAQEDLAHLVHKAFKCLTRCLLDDLSRHLPGFLIYPEGSQSPAGIEGVLQTLMGAMSLLRRCRINAALTIQIFSQLFHSISAWLFNRLLSPSPQGEACSLGLRSHYWGATLRQRLSLVEDWAERQGLELAADCHLSRIIQITMLLTMNKYSMQDSENIQNTCFKLNSLQLRTLMTSYLYDTNEPRIPPGLIDRVVAAAEASADELLRSEGQDLQLEEGPDLHLPFLLPEEGYSCDTVNGIPQGFREFLEPICRKGLCTLISHPHSGGTWTIFFNRANSFSAQDANPPLHREPEVVTITLTKPLNSGMGVSIVAAKGAGQDNLGIYVKSIVKGGPAEMDCRLTAGDQLLCVDGHSLVGLSQERAAGIMMHTGPVVTLQVAKQGATCHGLAALLDEPPSVSTTALDGSGPTSISHAKPNGKALILYDGMEQSPGPSGLWGNNPHGGNRRQREQTLLKNRQLYRSNPNMIIPEGEPVDPVIPTDGKITAVSTSNLLCSDMYHREYLTLPAPRSQDKKTVAFELPPQGPRVSFNLDGQISNKRTLMALSQENLCMENDCPLVDNIHNAWNQNQQESYYSSFPMKPSISTHDIHYNHTVSLSTKTQPSRHNTGYGYWRTPTSHNPSSAVQPIHIDIPATRLSNTQPRTPMTTFQQTPTLLPVKLNQNPEGKGQGQALLSNQKQGSHYQLPAQHRQAACPPPSSVSLRQPLPSLSSSQKIQQQQALRRVQPAMSKLFPTQSKDTSLQRSPAKPQPGTTPGHQDQYFSMNKEPPSEGNKGLSPDPWKRDAREKQQKQQRLQVVDLLEQEVQDLQAKAQLTPEETDRLRRLNLEWQFQQRLQEFQQNGNDDDDDDEDEEEEDRDTSTGEHVQESNELNENFDEKCSKEGQEENNFKGDATPENLTFKERQRLFSLGSNASIKVKAL</sequence>
<evidence type="ECO:0000313" key="6">
    <source>
        <dbReference type="RefSeq" id="XP_014052091.2"/>
    </source>
</evidence>
<dbReference type="CDD" id="cd15471">
    <property type="entry name" value="Myo5p-like_CBD_afadin"/>
    <property type="match status" value="1"/>
</dbReference>
<dbReference type="SMART" id="SM01132">
    <property type="entry name" value="DIL"/>
    <property type="match status" value="1"/>
</dbReference>
<dbReference type="GO" id="GO:0007165">
    <property type="term" value="P:signal transduction"/>
    <property type="evidence" value="ECO:0007669"/>
    <property type="project" value="InterPro"/>
</dbReference>
<dbReference type="PROSITE" id="PS51126">
    <property type="entry name" value="DILUTE"/>
    <property type="match status" value="1"/>
</dbReference>
<dbReference type="Pfam" id="PF01843">
    <property type="entry name" value="DIL"/>
    <property type="match status" value="1"/>
</dbReference>
<feature type="compositionally biased region" description="Basic residues" evidence="1">
    <location>
        <begin position="150"/>
        <end position="161"/>
    </location>
</feature>
<dbReference type="PaxDb" id="8030-ENSSSAP00000062871"/>
<organism evidence="5 6">
    <name type="scientific">Salmo salar</name>
    <name type="common">Atlantic salmon</name>
    <dbReference type="NCBI Taxonomy" id="8030"/>
    <lineage>
        <taxon>Eukaryota</taxon>
        <taxon>Metazoa</taxon>
        <taxon>Chordata</taxon>
        <taxon>Craniata</taxon>
        <taxon>Vertebrata</taxon>
        <taxon>Euteleostomi</taxon>
        <taxon>Actinopterygii</taxon>
        <taxon>Neopterygii</taxon>
        <taxon>Teleostei</taxon>
        <taxon>Protacanthopterygii</taxon>
        <taxon>Salmoniformes</taxon>
        <taxon>Salmonidae</taxon>
        <taxon>Salmoninae</taxon>
        <taxon>Salmo</taxon>
    </lineage>
</organism>
<accession>A0A1S3RIQ2</accession>
<evidence type="ECO:0000259" key="3">
    <source>
        <dbReference type="PROSITE" id="PS50200"/>
    </source>
</evidence>
<dbReference type="SUPFAM" id="SSF54236">
    <property type="entry name" value="Ubiquitin-like"/>
    <property type="match status" value="1"/>
</dbReference>
<dbReference type="InterPro" id="IPR028842">
    <property type="entry name" value="Afadin"/>
</dbReference>
<dbReference type="Bgee" id="ENSSSAG00000057154">
    <property type="expression patterns" value="Expressed in sexually immature organism and 1 other cell type or tissue"/>
</dbReference>
<dbReference type="Gene3D" id="2.30.42.10">
    <property type="match status" value="1"/>
</dbReference>
<dbReference type="InterPro" id="IPR037977">
    <property type="entry name" value="CBD_Afadin"/>
</dbReference>
<proteinExistence type="predicted"/>
<dbReference type="RefSeq" id="XP_014052091.2">
    <property type="nucleotide sequence ID" value="XM_014196616.2"/>
</dbReference>
<dbReference type="Pfam" id="PF00595">
    <property type="entry name" value="PDZ"/>
    <property type="match status" value="1"/>
</dbReference>
<feature type="region of interest" description="Disordered" evidence="1">
    <location>
        <begin position="1001"/>
        <end position="1158"/>
    </location>
</feature>
<feature type="compositionally biased region" description="Basic and acidic residues" evidence="1">
    <location>
        <begin position="1240"/>
        <end position="1254"/>
    </location>
</feature>
<dbReference type="PROSITE" id="PS50106">
    <property type="entry name" value="PDZ"/>
    <property type="match status" value="1"/>
</dbReference>
<dbReference type="PANTHER" id="PTHR10398">
    <property type="entry name" value="AFADIN"/>
    <property type="match status" value="1"/>
</dbReference>
<feature type="compositionally biased region" description="Low complexity" evidence="1">
    <location>
        <begin position="1065"/>
        <end position="1092"/>
    </location>
</feature>
<feature type="compositionally biased region" description="Acidic residues" evidence="1">
    <location>
        <begin position="1208"/>
        <end position="1222"/>
    </location>
</feature>
<feature type="compositionally biased region" description="Basic and acidic residues" evidence="1">
    <location>
        <begin position="1223"/>
        <end position="1232"/>
    </location>
</feature>
<feature type="compositionally biased region" description="Polar residues" evidence="1">
    <location>
        <begin position="1116"/>
        <end position="1128"/>
    </location>
</feature>
<keyword evidence="5" id="KW-1185">Reference proteome</keyword>
<protein>
    <submittedName>
        <fullName evidence="6">Afadin</fullName>
    </submittedName>
</protein>
<dbReference type="InterPro" id="IPR036034">
    <property type="entry name" value="PDZ_sf"/>
</dbReference>
<feature type="compositionally biased region" description="Basic and acidic residues" evidence="1">
    <location>
        <begin position="1145"/>
        <end position="1155"/>
    </location>
</feature>
<dbReference type="SUPFAM" id="SSF50156">
    <property type="entry name" value="PDZ domain-like"/>
    <property type="match status" value="1"/>
</dbReference>
<evidence type="ECO:0000259" key="2">
    <source>
        <dbReference type="PROSITE" id="PS50106"/>
    </source>
</evidence>
<feature type="compositionally biased region" description="Polar residues" evidence="1">
    <location>
        <begin position="1038"/>
        <end position="1048"/>
    </location>
</feature>
<dbReference type="InterPro" id="IPR001478">
    <property type="entry name" value="PDZ"/>
</dbReference>
<feature type="region of interest" description="Disordered" evidence="1">
    <location>
        <begin position="1203"/>
        <end position="1267"/>
    </location>
</feature>
<dbReference type="PANTHER" id="PTHR10398:SF2">
    <property type="entry name" value="AFADIN"/>
    <property type="match status" value="1"/>
</dbReference>
<dbReference type="InterPro" id="IPR000159">
    <property type="entry name" value="RA_dom"/>
</dbReference>
<feature type="region of interest" description="Disordered" evidence="1">
    <location>
        <begin position="134"/>
        <end position="187"/>
    </location>
</feature>
<dbReference type="PROSITE" id="PS50200">
    <property type="entry name" value="RA"/>
    <property type="match status" value="1"/>
</dbReference>
<dbReference type="KEGG" id="sasa:106603236"/>
<feature type="compositionally biased region" description="Polar residues" evidence="1">
    <location>
        <begin position="1098"/>
        <end position="1109"/>
    </location>
</feature>
<dbReference type="InterPro" id="IPR029071">
    <property type="entry name" value="Ubiquitin-like_domsf"/>
</dbReference>
<feature type="domain" description="Ras-associating" evidence="3">
    <location>
        <begin position="36"/>
        <end position="130"/>
    </location>
</feature>
<evidence type="ECO:0000313" key="5">
    <source>
        <dbReference type="Proteomes" id="UP001652741"/>
    </source>
</evidence>
<dbReference type="GO" id="GO:0032880">
    <property type="term" value="P:regulation of protein localization"/>
    <property type="evidence" value="ECO:0007669"/>
    <property type="project" value="TreeGrafter"/>
</dbReference>
<dbReference type="GO" id="GO:0005912">
    <property type="term" value="C:adherens junction"/>
    <property type="evidence" value="ECO:0007669"/>
    <property type="project" value="TreeGrafter"/>
</dbReference>
<evidence type="ECO:0000256" key="1">
    <source>
        <dbReference type="SAM" id="MobiDB-lite"/>
    </source>
</evidence>
<dbReference type="STRING" id="8030.ENSSSAP00000062871"/>
<feature type="compositionally biased region" description="Polar residues" evidence="1">
    <location>
        <begin position="172"/>
        <end position="187"/>
    </location>
</feature>
<feature type="compositionally biased region" description="Polar residues" evidence="1">
    <location>
        <begin position="1002"/>
        <end position="1030"/>
    </location>
</feature>